<dbReference type="InterPro" id="IPR029021">
    <property type="entry name" value="Prot-tyrosine_phosphatase-like"/>
</dbReference>
<evidence type="ECO:0000259" key="2">
    <source>
        <dbReference type="PROSITE" id="PS50056"/>
    </source>
</evidence>
<dbReference type="EMBL" id="KB202883">
    <property type="protein sequence ID" value="ESO87547.1"/>
    <property type="molecule type" value="Genomic_DNA"/>
</dbReference>
<dbReference type="OMA" id="QYITIYE"/>
<dbReference type="GeneID" id="20232725"/>
<dbReference type="PROSITE" id="PS50055">
    <property type="entry name" value="TYR_PHOSPHATASE_PTP"/>
    <property type="match status" value="1"/>
</dbReference>
<protein>
    <recommendedName>
        <fullName evidence="5">Protein-tyrosine-phosphatase</fullName>
    </recommendedName>
</protein>
<dbReference type="STRING" id="225164.V3ZT61"/>
<dbReference type="PROSITE" id="PS50056">
    <property type="entry name" value="TYR_PHOSPHATASE_2"/>
    <property type="match status" value="1"/>
</dbReference>
<evidence type="ECO:0000313" key="4">
    <source>
        <dbReference type="Proteomes" id="UP000030746"/>
    </source>
</evidence>
<feature type="domain" description="Tyrosine specific protein phosphatases" evidence="2">
    <location>
        <begin position="1"/>
        <end position="49"/>
    </location>
</feature>
<dbReference type="SMART" id="SM00404">
    <property type="entry name" value="PTPc_motif"/>
    <property type="match status" value="1"/>
</dbReference>
<keyword evidence="4" id="KW-1185">Reference proteome</keyword>
<dbReference type="OrthoDB" id="10253954at2759"/>
<dbReference type="InterPro" id="IPR000387">
    <property type="entry name" value="Tyr_Pase_dom"/>
</dbReference>
<dbReference type="InterPro" id="IPR003595">
    <property type="entry name" value="Tyr_Pase_cat"/>
</dbReference>
<reference evidence="3 4" key="1">
    <citation type="journal article" date="2013" name="Nature">
        <title>Insights into bilaterian evolution from three spiralian genomes.</title>
        <authorList>
            <person name="Simakov O."/>
            <person name="Marletaz F."/>
            <person name="Cho S.J."/>
            <person name="Edsinger-Gonzales E."/>
            <person name="Havlak P."/>
            <person name="Hellsten U."/>
            <person name="Kuo D.H."/>
            <person name="Larsson T."/>
            <person name="Lv J."/>
            <person name="Arendt D."/>
            <person name="Savage R."/>
            <person name="Osoegawa K."/>
            <person name="de Jong P."/>
            <person name="Grimwood J."/>
            <person name="Chapman J.A."/>
            <person name="Shapiro H."/>
            <person name="Aerts A."/>
            <person name="Otillar R.P."/>
            <person name="Terry A.Y."/>
            <person name="Boore J.L."/>
            <person name="Grigoriev I.V."/>
            <person name="Lindberg D.R."/>
            <person name="Seaver E.C."/>
            <person name="Weisblat D.A."/>
            <person name="Putnam N.H."/>
            <person name="Rokhsar D.S."/>
        </authorList>
    </citation>
    <scope>NUCLEOTIDE SEQUENCE [LARGE SCALE GENOMIC DNA]</scope>
</reference>
<dbReference type="Proteomes" id="UP000030746">
    <property type="component" value="Unassembled WGS sequence"/>
</dbReference>
<dbReference type="Pfam" id="PF00102">
    <property type="entry name" value="Y_phosphatase"/>
    <property type="match status" value="1"/>
</dbReference>
<dbReference type="GO" id="GO:0004725">
    <property type="term" value="F:protein tyrosine phosphatase activity"/>
    <property type="evidence" value="ECO:0007669"/>
    <property type="project" value="InterPro"/>
</dbReference>
<dbReference type="InterPro" id="IPR000242">
    <property type="entry name" value="PTP_cat"/>
</dbReference>
<accession>V3ZT61</accession>
<dbReference type="Gene3D" id="3.90.190.10">
    <property type="entry name" value="Protein tyrosine phosphatase superfamily"/>
    <property type="match status" value="1"/>
</dbReference>
<name>V3ZT61_LOTGI</name>
<dbReference type="PRINTS" id="PR00700">
    <property type="entry name" value="PRTYPHPHTASE"/>
</dbReference>
<evidence type="ECO:0008006" key="5">
    <source>
        <dbReference type="Google" id="ProtNLM"/>
    </source>
</evidence>
<proteinExistence type="predicted"/>
<gene>
    <name evidence="3" type="ORF">LOTGIDRAFT_127574</name>
</gene>
<dbReference type="CTD" id="20232725"/>
<feature type="non-terminal residue" evidence="3">
    <location>
        <position position="1"/>
    </location>
</feature>
<sequence length="69" mass="7842">AGIGRTGTYLALDYLIQQAQAENSVDIFSCVSQMRQERVNMVQTLEQFQFCFEAIGEYLDNFSNYANSC</sequence>
<dbReference type="AlphaFoldDB" id="V3ZT61"/>
<dbReference type="PANTHER" id="PTHR19134:SF449">
    <property type="entry name" value="TYROSINE-PROTEIN PHOSPHATASE 1"/>
    <property type="match status" value="1"/>
</dbReference>
<evidence type="ECO:0000313" key="3">
    <source>
        <dbReference type="EMBL" id="ESO87547.1"/>
    </source>
</evidence>
<dbReference type="KEGG" id="lgi:LOTGIDRAFT_127574"/>
<dbReference type="InterPro" id="IPR050348">
    <property type="entry name" value="Protein-Tyr_Phosphatase"/>
</dbReference>
<dbReference type="HOGENOM" id="CLU_187812_1_0_1"/>
<evidence type="ECO:0000259" key="1">
    <source>
        <dbReference type="PROSITE" id="PS50055"/>
    </source>
</evidence>
<organism evidence="3 4">
    <name type="scientific">Lottia gigantea</name>
    <name type="common">Giant owl limpet</name>
    <dbReference type="NCBI Taxonomy" id="225164"/>
    <lineage>
        <taxon>Eukaryota</taxon>
        <taxon>Metazoa</taxon>
        <taxon>Spiralia</taxon>
        <taxon>Lophotrochozoa</taxon>
        <taxon>Mollusca</taxon>
        <taxon>Gastropoda</taxon>
        <taxon>Patellogastropoda</taxon>
        <taxon>Lottioidea</taxon>
        <taxon>Lottiidae</taxon>
        <taxon>Lottia</taxon>
    </lineage>
</organism>
<dbReference type="RefSeq" id="XP_009061742.1">
    <property type="nucleotide sequence ID" value="XM_009063494.1"/>
</dbReference>
<feature type="domain" description="Tyrosine-protein phosphatase" evidence="1">
    <location>
        <begin position="1"/>
        <end position="58"/>
    </location>
</feature>
<dbReference type="PANTHER" id="PTHR19134">
    <property type="entry name" value="RECEPTOR-TYPE TYROSINE-PROTEIN PHOSPHATASE"/>
    <property type="match status" value="1"/>
</dbReference>
<dbReference type="SUPFAM" id="SSF52799">
    <property type="entry name" value="(Phosphotyrosine protein) phosphatases II"/>
    <property type="match status" value="1"/>
</dbReference>